<gene>
    <name evidence="1" type="ORF">ACFQ1R_11595</name>
</gene>
<protein>
    <recommendedName>
        <fullName evidence="3">GLPGLI family protein</fullName>
    </recommendedName>
</protein>
<proteinExistence type="predicted"/>
<name>A0ABW3JJP6_9FLAO</name>
<reference evidence="2" key="1">
    <citation type="journal article" date="2019" name="Int. J. Syst. Evol. Microbiol.">
        <title>The Global Catalogue of Microorganisms (GCM) 10K type strain sequencing project: providing services to taxonomists for standard genome sequencing and annotation.</title>
        <authorList>
            <consortium name="The Broad Institute Genomics Platform"/>
            <consortium name="The Broad Institute Genome Sequencing Center for Infectious Disease"/>
            <person name="Wu L."/>
            <person name="Ma J."/>
        </authorList>
    </citation>
    <scope>NUCLEOTIDE SEQUENCE [LARGE SCALE GENOMIC DNA]</scope>
    <source>
        <strain evidence="2">CCUG 62414</strain>
    </source>
</reference>
<organism evidence="1 2">
    <name type="scientific">Mariniflexile jejuense</name>
    <dbReference type="NCBI Taxonomy" id="1173582"/>
    <lineage>
        <taxon>Bacteria</taxon>
        <taxon>Pseudomonadati</taxon>
        <taxon>Bacteroidota</taxon>
        <taxon>Flavobacteriia</taxon>
        <taxon>Flavobacteriales</taxon>
        <taxon>Flavobacteriaceae</taxon>
        <taxon>Mariniflexile</taxon>
    </lineage>
</organism>
<evidence type="ECO:0000313" key="1">
    <source>
        <dbReference type="EMBL" id="MFD0990743.1"/>
    </source>
</evidence>
<keyword evidence="2" id="KW-1185">Reference proteome</keyword>
<evidence type="ECO:0000313" key="2">
    <source>
        <dbReference type="Proteomes" id="UP001597061"/>
    </source>
</evidence>
<accession>A0ABW3JJP6</accession>
<dbReference type="RefSeq" id="WP_379926387.1">
    <property type="nucleotide sequence ID" value="NZ_JBHTJI010000009.1"/>
</dbReference>
<sequence length="267" mass="31077">MKKAIYILLILTLGVWSDSFSQQTEVEKYYVRVDTSFISKLTKAYQTSTSEVLKTLEVKNENRENLGFDYQLKEDGKGIGSITFHYKILYYKNEVISYQLSTYIKANKSKKLKKLYKERLSAMFKIDDNYKVEPIYFGVEKANEPLTGIEKRNDNNLNQIMNPFSSIIFGTYCGESMTLMDNRKLFENIIANDNCEYLLYSINPATRLMAVQFYYCNLTDFSDIQRKSIDARIEELKRIPMITRTCSGCIIGGEMTEKIITELKNCR</sequence>
<dbReference type="EMBL" id="JBHTJI010000009">
    <property type="protein sequence ID" value="MFD0990743.1"/>
    <property type="molecule type" value="Genomic_DNA"/>
</dbReference>
<dbReference type="Proteomes" id="UP001597061">
    <property type="component" value="Unassembled WGS sequence"/>
</dbReference>
<evidence type="ECO:0008006" key="3">
    <source>
        <dbReference type="Google" id="ProtNLM"/>
    </source>
</evidence>
<comment type="caution">
    <text evidence="1">The sequence shown here is derived from an EMBL/GenBank/DDBJ whole genome shotgun (WGS) entry which is preliminary data.</text>
</comment>